<dbReference type="GO" id="GO:0020037">
    <property type="term" value="F:heme binding"/>
    <property type="evidence" value="ECO:0007669"/>
    <property type="project" value="InterPro"/>
</dbReference>
<evidence type="ECO:0000256" key="12">
    <source>
        <dbReference type="PIRSR" id="PIRSR602401-1"/>
    </source>
</evidence>
<evidence type="ECO:0000256" key="13">
    <source>
        <dbReference type="RuleBase" id="RU000461"/>
    </source>
</evidence>
<keyword evidence="5" id="KW-0812">Transmembrane</keyword>
<keyword evidence="7" id="KW-1133">Transmembrane helix</keyword>
<evidence type="ECO:0000256" key="5">
    <source>
        <dbReference type="ARBA" id="ARBA00022692"/>
    </source>
</evidence>
<dbReference type="PROSITE" id="PS00086">
    <property type="entry name" value="CYTOCHROME_P450"/>
    <property type="match status" value="1"/>
</dbReference>
<keyword evidence="9 12" id="KW-0408">Iron</keyword>
<dbReference type="GO" id="GO:0005506">
    <property type="term" value="F:iron ion binding"/>
    <property type="evidence" value="ECO:0007669"/>
    <property type="project" value="InterPro"/>
</dbReference>
<evidence type="ECO:0000313" key="15">
    <source>
        <dbReference type="EMBL" id="CAJ1949730.1"/>
    </source>
</evidence>
<dbReference type="InterPro" id="IPR017972">
    <property type="entry name" value="Cyt_P450_CS"/>
</dbReference>
<evidence type="ECO:0000256" key="14">
    <source>
        <dbReference type="SAM" id="SignalP"/>
    </source>
</evidence>
<dbReference type="GO" id="GO:0016020">
    <property type="term" value="C:membrane"/>
    <property type="evidence" value="ECO:0007669"/>
    <property type="project" value="UniProtKB-SubCell"/>
</dbReference>
<feature type="signal peptide" evidence="14">
    <location>
        <begin position="1"/>
        <end position="26"/>
    </location>
</feature>
<keyword evidence="16" id="KW-1185">Reference proteome</keyword>
<proteinExistence type="inferred from homology"/>
<comment type="subcellular location">
    <subcellularLocation>
        <location evidence="2">Membrane</location>
        <topology evidence="2">Single-pass membrane protein</topology>
    </subcellularLocation>
</comment>
<keyword evidence="14" id="KW-0732">Signal</keyword>
<keyword evidence="6 12" id="KW-0479">Metal-binding</keyword>
<accession>A0AA86VMT9</accession>
<evidence type="ECO:0000256" key="2">
    <source>
        <dbReference type="ARBA" id="ARBA00004167"/>
    </source>
</evidence>
<dbReference type="PANTHER" id="PTHR47955:SF22">
    <property type="entry name" value="CYTOCHROME P450 83B1-LIKE"/>
    <property type="match status" value="1"/>
</dbReference>
<dbReference type="Gene3D" id="1.10.630.10">
    <property type="entry name" value="Cytochrome P450"/>
    <property type="match status" value="1"/>
</dbReference>
<dbReference type="InterPro" id="IPR001128">
    <property type="entry name" value="Cyt_P450"/>
</dbReference>
<evidence type="ECO:0000256" key="7">
    <source>
        <dbReference type="ARBA" id="ARBA00022989"/>
    </source>
</evidence>
<organism evidence="15 16">
    <name type="scientific">Sphenostylis stenocarpa</name>
    <dbReference type="NCBI Taxonomy" id="92480"/>
    <lineage>
        <taxon>Eukaryota</taxon>
        <taxon>Viridiplantae</taxon>
        <taxon>Streptophyta</taxon>
        <taxon>Embryophyta</taxon>
        <taxon>Tracheophyta</taxon>
        <taxon>Spermatophyta</taxon>
        <taxon>Magnoliopsida</taxon>
        <taxon>eudicotyledons</taxon>
        <taxon>Gunneridae</taxon>
        <taxon>Pentapetalae</taxon>
        <taxon>rosids</taxon>
        <taxon>fabids</taxon>
        <taxon>Fabales</taxon>
        <taxon>Fabaceae</taxon>
        <taxon>Papilionoideae</taxon>
        <taxon>50 kb inversion clade</taxon>
        <taxon>NPAAA clade</taxon>
        <taxon>indigoferoid/millettioid clade</taxon>
        <taxon>Phaseoleae</taxon>
        <taxon>Sphenostylis</taxon>
    </lineage>
</organism>
<evidence type="ECO:0000256" key="8">
    <source>
        <dbReference type="ARBA" id="ARBA00023002"/>
    </source>
</evidence>
<keyword evidence="4 12" id="KW-0349">Heme</keyword>
<evidence type="ECO:0008006" key="17">
    <source>
        <dbReference type="Google" id="ProtNLM"/>
    </source>
</evidence>
<dbReference type="GO" id="GO:0016705">
    <property type="term" value="F:oxidoreductase activity, acting on paired donors, with incorporation or reduction of molecular oxygen"/>
    <property type="evidence" value="ECO:0007669"/>
    <property type="project" value="InterPro"/>
</dbReference>
<keyword evidence="11" id="KW-0472">Membrane</keyword>
<sequence>MLSSFLLIPCLTFLVFLLFFFRFCTTSKKPSFPPGPRGHPIVGNLFQLDSSNLHEQLWEFSKRYGPLFSLQLGLRQAIVICSPKLAKEVMKDHDSECCRRPRLLGQQKLSYNGLDLAFSQYADYWREIRKICVVHVLSAKRVSCFSTIRHLEVKKVMKKISMHASTSEIINFSDMILSLNSAIICRIALGKSYEQGTERNKFDRLLSECETMMSSFFVSDYIPFMNWIDTLRGIHARLERTFKEMDDFYQEIIDEHLEYSQKKTPEEEDIVDVLLQLKKHHSFSIDLTNDNIKAVVMNILVGATSTTTASTIGAMTELLKNGNMMKKVQEEIRSISGKKDFLDEDDVQKFPYFKAMVKETLRLHAPAPLLVPRETGEKCMIDGYEIPAKTMIYVNAWAIHRDPEAWKDPEQFIPERFLNSTLDLQGKDFCFIPFGAGRKMCPGLHMAFATLDVILANLLYSFDWQLVEGTERNETDAKVLPGLTQNKKESLRVLAKRHV</sequence>
<dbReference type="Pfam" id="PF00067">
    <property type="entry name" value="p450"/>
    <property type="match status" value="1"/>
</dbReference>
<dbReference type="Proteomes" id="UP001189624">
    <property type="component" value="Chromosome 4"/>
</dbReference>
<evidence type="ECO:0000313" key="16">
    <source>
        <dbReference type="Proteomes" id="UP001189624"/>
    </source>
</evidence>
<comment type="cofactor">
    <cofactor evidence="1 12">
        <name>heme</name>
        <dbReference type="ChEBI" id="CHEBI:30413"/>
    </cofactor>
</comment>
<dbReference type="PANTHER" id="PTHR47955">
    <property type="entry name" value="CYTOCHROME P450 FAMILY 71 PROTEIN"/>
    <property type="match status" value="1"/>
</dbReference>
<dbReference type="GO" id="GO:0004497">
    <property type="term" value="F:monooxygenase activity"/>
    <property type="evidence" value="ECO:0007669"/>
    <property type="project" value="UniProtKB-KW"/>
</dbReference>
<evidence type="ECO:0000256" key="4">
    <source>
        <dbReference type="ARBA" id="ARBA00022617"/>
    </source>
</evidence>
<dbReference type="InterPro" id="IPR036396">
    <property type="entry name" value="Cyt_P450_sf"/>
</dbReference>
<evidence type="ECO:0000256" key="1">
    <source>
        <dbReference type="ARBA" id="ARBA00001971"/>
    </source>
</evidence>
<dbReference type="Gramene" id="rna-AYBTSS11_LOCUS13869">
    <property type="protein sequence ID" value="CAJ1949730.1"/>
    <property type="gene ID" value="gene-AYBTSS11_LOCUS13869"/>
</dbReference>
<evidence type="ECO:0000256" key="6">
    <source>
        <dbReference type="ARBA" id="ARBA00022723"/>
    </source>
</evidence>
<feature type="chain" id="PRO_5041654082" description="Cytochrome P450" evidence="14">
    <location>
        <begin position="27"/>
        <end position="499"/>
    </location>
</feature>
<name>A0AA86VMT9_9FABA</name>
<protein>
    <recommendedName>
        <fullName evidence="17">Cytochrome P450</fullName>
    </recommendedName>
</protein>
<reference evidence="15" key="1">
    <citation type="submission" date="2023-10" db="EMBL/GenBank/DDBJ databases">
        <authorList>
            <person name="Domelevo Entfellner J.-B."/>
        </authorList>
    </citation>
    <scope>NUCLEOTIDE SEQUENCE</scope>
</reference>
<evidence type="ECO:0000256" key="10">
    <source>
        <dbReference type="ARBA" id="ARBA00023033"/>
    </source>
</evidence>
<dbReference type="SUPFAM" id="SSF48264">
    <property type="entry name" value="Cytochrome P450"/>
    <property type="match status" value="1"/>
</dbReference>
<dbReference type="InterPro" id="IPR002401">
    <property type="entry name" value="Cyt_P450_E_grp-I"/>
</dbReference>
<comment type="similarity">
    <text evidence="3 13">Belongs to the cytochrome P450 family.</text>
</comment>
<dbReference type="FunFam" id="1.10.630.10:FF:000011">
    <property type="entry name" value="Cytochrome P450 83B1"/>
    <property type="match status" value="1"/>
</dbReference>
<evidence type="ECO:0000256" key="9">
    <source>
        <dbReference type="ARBA" id="ARBA00023004"/>
    </source>
</evidence>
<keyword evidence="10 13" id="KW-0503">Monooxygenase</keyword>
<keyword evidence="8 13" id="KW-0560">Oxidoreductase</keyword>
<evidence type="ECO:0000256" key="3">
    <source>
        <dbReference type="ARBA" id="ARBA00010617"/>
    </source>
</evidence>
<evidence type="ECO:0000256" key="11">
    <source>
        <dbReference type="ARBA" id="ARBA00023136"/>
    </source>
</evidence>
<dbReference type="CDD" id="cd11072">
    <property type="entry name" value="CYP71-like"/>
    <property type="match status" value="1"/>
</dbReference>
<gene>
    <name evidence="15" type="ORF">AYBTSS11_LOCUS13869</name>
</gene>
<dbReference type="EMBL" id="OY731401">
    <property type="protein sequence ID" value="CAJ1949730.1"/>
    <property type="molecule type" value="Genomic_DNA"/>
</dbReference>
<feature type="binding site" description="axial binding residue" evidence="12">
    <location>
        <position position="441"/>
    </location>
    <ligand>
        <name>heme</name>
        <dbReference type="ChEBI" id="CHEBI:30413"/>
    </ligand>
    <ligandPart>
        <name>Fe</name>
        <dbReference type="ChEBI" id="CHEBI:18248"/>
    </ligandPart>
</feature>
<dbReference type="PRINTS" id="PR00463">
    <property type="entry name" value="EP450I"/>
</dbReference>
<dbReference type="AlphaFoldDB" id="A0AA86VMT9"/>